<dbReference type="InterPro" id="IPR039595">
    <property type="entry name" value="TE2IP/Rap1"/>
</dbReference>
<comment type="function">
    <text evidence="2">Acts both as a regulator of telomere function and as a transcription regulator. Involved in the regulation of telomere length and protection as a component of the shelterin complex (telosome). Does not bind DNA directly: recruited to telomeric double-stranded 5'-TTAGGG-3' repeats via its interaction with terf2. Independently of its function in telomeres, also acts as a transcription regulator: recruited to extratelomeric 5'-TTAGGG-3' sites via its association with terf2 or other factors, and regulates gene expression.</text>
</comment>
<keyword evidence="6" id="KW-1185">Reference proteome</keyword>
<keyword evidence="2" id="KW-0158">Chromosome</keyword>
<keyword evidence="2" id="KW-0804">Transcription</keyword>
<dbReference type="GO" id="GO:0031848">
    <property type="term" value="P:protection from non-homologous end joining at telomere"/>
    <property type="evidence" value="ECO:0007669"/>
    <property type="project" value="TreeGrafter"/>
</dbReference>
<comment type="subunit">
    <text evidence="2">Homodimer.</text>
</comment>
<keyword evidence="2" id="KW-0779">Telomere</keyword>
<evidence type="ECO:0000256" key="3">
    <source>
        <dbReference type="SAM" id="MobiDB-lite"/>
    </source>
</evidence>
<evidence type="ECO:0000313" key="5">
    <source>
        <dbReference type="EMBL" id="KDR22126.1"/>
    </source>
</evidence>
<dbReference type="PANTHER" id="PTHR16466:SF6">
    <property type="entry name" value="TELOMERIC REPEAT-BINDING FACTOR 2-INTERACTING PROTEIN 1"/>
    <property type="match status" value="1"/>
</dbReference>
<comment type="subcellular location">
    <subcellularLocation>
        <location evidence="2">Nucleus</location>
    </subcellularLocation>
    <subcellularLocation>
        <location evidence="2">Chromosome</location>
        <location evidence="2">Telomere</location>
    </subcellularLocation>
</comment>
<evidence type="ECO:0000259" key="4">
    <source>
        <dbReference type="Pfam" id="PF16589"/>
    </source>
</evidence>
<comment type="similarity">
    <text evidence="2">Belongs to the RAP1 family.</text>
</comment>
<name>A0A067RE63_ZOONE</name>
<accession>A0A067RE63</accession>
<dbReference type="AlphaFoldDB" id="A0A067RE63"/>
<dbReference type="PANTHER" id="PTHR16466">
    <property type="entry name" value="TELOMERE REPEAT-BINDING FACTOR 2-INTERACTING PROTEIN 1"/>
    <property type="match status" value="1"/>
</dbReference>
<organism evidence="5 6">
    <name type="scientific">Zootermopsis nevadensis</name>
    <name type="common">Dampwood termite</name>
    <dbReference type="NCBI Taxonomy" id="136037"/>
    <lineage>
        <taxon>Eukaryota</taxon>
        <taxon>Metazoa</taxon>
        <taxon>Ecdysozoa</taxon>
        <taxon>Arthropoda</taxon>
        <taxon>Hexapoda</taxon>
        <taxon>Insecta</taxon>
        <taxon>Pterygota</taxon>
        <taxon>Neoptera</taxon>
        <taxon>Polyneoptera</taxon>
        <taxon>Dictyoptera</taxon>
        <taxon>Blattodea</taxon>
        <taxon>Blattoidea</taxon>
        <taxon>Termitoidae</taxon>
        <taxon>Termopsidae</taxon>
        <taxon>Zootermopsis</taxon>
    </lineage>
</organism>
<dbReference type="GO" id="GO:0070187">
    <property type="term" value="C:shelterin complex"/>
    <property type="evidence" value="ECO:0007669"/>
    <property type="project" value="TreeGrafter"/>
</dbReference>
<dbReference type="EMBL" id="KK852521">
    <property type="protein sequence ID" value="KDR22126.1"/>
    <property type="molecule type" value="Genomic_DNA"/>
</dbReference>
<dbReference type="GO" id="GO:0010833">
    <property type="term" value="P:telomere maintenance via telomere lengthening"/>
    <property type="evidence" value="ECO:0007669"/>
    <property type="project" value="UniProtKB-UniRule"/>
</dbReference>
<keyword evidence="2" id="KW-0010">Activator</keyword>
<gene>
    <name evidence="5" type="ORF">L798_02090</name>
</gene>
<keyword evidence="1 2" id="KW-0539">Nucleus</keyword>
<keyword evidence="2" id="KW-0805">Transcription regulation</keyword>
<dbReference type="Proteomes" id="UP000027135">
    <property type="component" value="Unassembled WGS sequence"/>
</dbReference>
<feature type="domain" description="BRCT" evidence="4">
    <location>
        <begin position="19"/>
        <end position="95"/>
    </location>
</feature>
<dbReference type="GO" id="GO:0042162">
    <property type="term" value="F:telomeric DNA binding"/>
    <property type="evidence" value="ECO:0007669"/>
    <property type="project" value="TreeGrafter"/>
</dbReference>
<sequence>MSEVDKGIELNHSPVLFLDERNNPLTFIIKPCADKEAIREMIEFGGGEVVSIPGDYGITLIPEDVALIGNDEVFSIQYIKECCTRNKLLNLNSYRLNTESRYSDGFEVMDVLLKYTSWSDALKGIPYERSFYLLLSSSPSDSSFEDDLGNLELAPGPSSSHAVGPHLQT</sequence>
<dbReference type="InterPro" id="IPR001357">
    <property type="entry name" value="BRCT_dom"/>
</dbReference>
<evidence type="ECO:0000313" key="6">
    <source>
        <dbReference type="Proteomes" id="UP000027135"/>
    </source>
</evidence>
<dbReference type="GO" id="GO:0006355">
    <property type="term" value="P:regulation of DNA-templated transcription"/>
    <property type="evidence" value="ECO:0007669"/>
    <property type="project" value="UniProtKB-UniRule"/>
</dbReference>
<dbReference type="InParanoid" id="A0A067RE63"/>
<proteinExistence type="inferred from homology"/>
<dbReference type="OrthoDB" id="8193694at2759"/>
<feature type="compositionally biased region" description="Polar residues" evidence="3">
    <location>
        <begin position="157"/>
        <end position="169"/>
    </location>
</feature>
<evidence type="ECO:0000256" key="1">
    <source>
        <dbReference type="ARBA" id="ARBA00023242"/>
    </source>
</evidence>
<dbReference type="Pfam" id="PF16589">
    <property type="entry name" value="BRCT_2"/>
    <property type="match status" value="1"/>
</dbReference>
<reference evidence="5 6" key="1">
    <citation type="journal article" date="2014" name="Nat. Commun.">
        <title>Molecular traces of alternative social organization in a termite genome.</title>
        <authorList>
            <person name="Terrapon N."/>
            <person name="Li C."/>
            <person name="Robertson H.M."/>
            <person name="Ji L."/>
            <person name="Meng X."/>
            <person name="Booth W."/>
            <person name="Chen Z."/>
            <person name="Childers C.P."/>
            <person name="Glastad K.M."/>
            <person name="Gokhale K."/>
            <person name="Gowin J."/>
            <person name="Gronenberg W."/>
            <person name="Hermansen R.A."/>
            <person name="Hu H."/>
            <person name="Hunt B.G."/>
            <person name="Huylmans A.K."/>
            <person name="Khalil S.M."/>
            <person name="Mitchell R.D."/>
            <person name="Munoz-Torres M.C."/>
            <person name="Mustard J.A."/>
            <person name="Pan H."/>
            <person name="Reese J.T."/>
            <person name="Scharf M.E."/>
            <person name="Sun F."/>
            <person name="Vogel H."/>
            <person name="Xiao J."/>
            <person name="Yang W."/>
            <person name="Yang Z."/>
            <person name="Yang Z."/>
            <person name="Zhou J."/>
            <person name="Zhu J."/>
            <person name="Brent C.S."/>
            <person name="Elsik C.G."/>
            <person name="Goodisman M.A."/>
            <person name="Liberles D.A."/>
            <person name="Roe R.M."/>
            <person name="Vargo E.L."/>
            <person name="Vilcinskas A."/>
            <person name="Wang J."/>
            <person name="Bornberg-Bauer E."/>
            <person name="Korb J."/>
            <person name="Zhang G."/>
            <person name="Liebig J."/>
        </authorList>
    </citation>
    <scope>NUCLEOTIDE SEQUENCE [LARGE SCALE GENOMIC DNA]</scope>
    <source>
        <tissue evidence="5">Whole organism</tissue>
    </source>
</reference>
<feature type="region of interest" description="Disordered" evidence="3">
    <location>
        <begin position="146"/>
        <end position="169"/>
    </location>
</feature>
<evidence type="ECO:0000256" key="2">
    <source>
        <dbReference type="RuleBase" id="RU367107"/>
    </source>
</evidence>
<protein>
    <recommendedName>
        <fullName evidence="2">Telomeric repeat-binding factor 2-interacting protein 1</fullName>
        <shortName evidence="2">TERF2-interacting telomeric protein 1</shortName>
    </recommendedName>
    <alternativeName>
        <fullName evidence="2">Repressor/activator protein 1 homolog</fullName>
    </alternativeName>
</protein>